<comment type="caution">
    <text evidence="6">The sequence shown here is derived from an EMBL/GenBank/DDBJ whole genome shotgun (WGS) entry which is preliminary data.</text>
</comment>
<comment type="function">
    <text evidence="3">Lytic transglycosylase with a strong preference for naked glycan strands that lack stem peptides.</text>
</comment>
<dbReference type="NCBIfam" id="TIGR00413">
    <property type="entry name" value="rlpA"/>
    <property type="match status" value="1"/>
</dbReference>
<dbReference type="Gene3D" id="2.40.40.10">
    <property type="entry name" value="RlpA-like domain"/>
    <property type="match status" value="1"/>
</dbReference>
<keyword evidence="2 3" id="KW-0961">Cell wall biogenesis/degradation</keyword>
<dbReference type="EC" id="4.2.2.-" evidence="3"/>
<dbReference type="EMBL" id="JADGIK010000002">
    <property type="protein sequence ID" value="MBF0596685.1"/>
    <property type="molecule type" value="Genomic_DNA"/>
</dbReference>
<evidence type="ECO:0000313" key="7">
    <source>
        <dbReference type="Proteomes" id="UP000608754"/>
    </source>
</evidence>
<dbReference type="InterPro" id="IPR034718">
    <property type="entry name" value="RlpA"/>
</dbReference>
<evidence type="ECO:0000259" key="5">
    <source>
        <dbReference type="Pfam" id="PF03330"/>
    </source>
</evidence>
<evidence type="ECO:0000256" key="4">
    <source>
        <dbReference type="RuleBase" id="RU003495"/>
    </source>
</evidence>
<dbReference type="Proteomes" id="UP000608754">
    <property type="component" value="Unassembled WGS sequence"/>
</dbReference>
<dbReference type="PANTHER" id="PTHR34183:SF8">
    <property type="entry name" value="ENDOLYTIC PEPTIDOGLYCAN TRANSGLYCOSYLASE RLPA-RELATED"/>
    <property type="match status" value="1"/>
</dbReference>
<keyword evidence="3" id="KW-0732">Signal</keyword>
<dbReference type="CDD" id="cd22268">
    <property type="entry name" value="DPBB_RlpA-like"/>
    <property type="match status" value="1"/>
</dbReference>
<dbReference type="Pfam" id="PF03330">
    <property type="entry name" value="DPBB_1"/>
    <property type="match status" value="1"/>
</dbReference>
<evidence type="ECO:0000256" key="3">
    <source>
        <dbReference type="HAMAP-Rule" id="MF_02071"/>
    </source>
</evidence>
<dbReference type="GO" id="GO:0000270">
    <property type="term" value="P:peptidoglycan metabolic process"/>
    <property type="evidence" value="ECO:0007669"/>
    <property type="project" value="UniProtKB-UniRule"/>
</dbReference>
<keyword evidence="7" id="KW-1185">Reference proteome</keyword>
<dbReference type="GO" id="GO:0008932">
    <property type="term" value="F:lytic endotransglycosylase activity"/>
    <property type="evidence" value="ECO:0007669"/>
    <property type="project" value="UniProtKB-UniRule"/>
</dbReference>
<feature type="signal peptide" evidence="3">
    <location>
        <begin position="1"/>
        <end position="20"/>
    </location>
</feature>
<dbReference type="SUPFAM" id="SSF50685">
    <property type="entry name" value="Barwin-like endoglucanases"/>
    <property type="match status" value="1"/>
</dbReference>
<organism evidence="6 7">
    <name type="scientific">Faecalibacter rhinopitheci</name>
    <dbReference type="NCBI Taxonomy" id="2779678"/>
    <lineage>
        <taxon>Bacteria</taxon>
        <taxon>Pseudomonadati</taxon>
        <taxon>Bacteroidota</taxon>
        <taxon>Flavobacteriia</taxon>
        <taxon>Flavobacteriales</taxon>
        <taxon>Weeksellaceae</taxon>
        <taxon>Faecalibacter</taxon>
    </lineage>
</organism>
<keyword evidence="1 3" id="KW-0456">Lyase</keyword>
<comment type="similarity">
    <text evidence="3 4">Belongs to the RlpA family.</text>
</comment>
<gene>
    <name evidence="3" type="primary">rlpA</name>
    <name evidence="6" type="ORF">IM532_04365</name>
</gene>
<feature type="chain" id="PRO_5035348509" description="Probable endolytic peptidoglycan transglycosylase RlpA" evidence="3">
    <location>
        <begin position="21"/>
        <end position="183"/>
    </location>
</feature>
<dbReference type="InterPro" id="IPR009009">
    <property type="entry name" value="RlpA-like_DPBB"/>
</dbReference>
<dbReference type="AlphaFoldDB" id="A0A8J7FME9"/>
<proteinExistence type="inferred from homology"/>
<evidence type="ECO:0000256" key="1">
    <source>
        <dbReference type="ARBA" id="ARBA00023239"/>
    </source>
</evidence>
<dbReference type="InterPro" id="IPR012997">
    <property type="entry name" value="RplA"/>
</dbReference>
<dbReference type="HAMAP" id="MF_02071">
    <property type="entry name" value="RlpA"/>
    <property type="match status" value="1"/>
</dbReference>
<name>A0A8J7FME9_9FLAO</name>
<sequence length="183" mass="19978" precursor="true">MSKNILALVTMLMIFPIANADGKILRGATADAIDQESTIVPSFNERFNNQIDDDSVNGDSVKENKLSIKDEKEIEEILEKAAIASASSGVVSWYGDKFHGRKTASGEAYDKNELTAAHKTLPFGTKVKVTNIRNGKSVVVEINDRGPFVKSRVLDLSQAAFSEIGHTNSGVMQVKYEVLESED</sequence>
<protein>
    <recommendedName>
        <fullName evidence="3">Probable endolytic peptidoglycan transglycosylase RlpA</fullName>
        <ecNumber evidence="3">4.2.2.-</ecNumber>
    </recommendedName>
</protein>
<evidence type="ECO:0000313" key="6">
    <source>
        <dbReference type="EMBL" id="MBF0596685.1"/>
    </source>
</evidence>
<dbReference type="InterPro" id="IPR036908">
    <property type="entry name" value="RlpA-like_sf"/>
</dbReference>
<feature type="domain" description="RlpA-like protein double-psi beta-barrel" evidence="5">
    <location>
        <begin position="88"/>
        <end position="176"/>
    </location>
</feature>
<evidence type="ECO:0000256" key="2">
    <source>
        <dbReference type="ARBA" id="ARBA00023316"/>
    </source>
</evidence>
<accession>A0A8J7FME9</accession>
<dbReference type="GO" id="GO:0071555">
    <property type="term" value="P:cell wall organization"/>
    <property type="evidence" value="ECO:0007669"/>
    <property type="project" value="UniProtKB-KW"/>
</dbReference>
<dbReference type="PANTHER" id="PTHR34183">
    <property type="entry name" value="ENDOLYTIC PEPTIDOGLYCAN TRANSGLYCOSYLASE RLPA"/>
    <property type="match status" value="1"/>
</dbReference>
<dbReference type="RefSeq" id="WP_194182212.1">
    <property type="nucleotide sequence ID" value="NZ_JADGIK010000002.1"/>
</dbReference>
<reference evidence="6" key="1">
    <citation type="submission" date="2020-10" db="EMBL/GenBank/DDBJ databases">
        <authorList>
            <person name="Lu T."/>
            <person name="Wang Q."/>
            <person name="Han X."/>
        </authorList>
    </citation>
    <scope>NUCLEOTIDE SEQUENCE</scope>
    <source>
        <strain evidence="6">WQ 117</strain>
    </source>
</reference>